<proteinExistence type="predicted"/>
<keyword evidence="1" id="KW-0472">Membrane</keyword>
<sequence length="66" mass="7512">MISSLISRAILYFAMGALFIFFAVRSAHDTMWNITTMLLAVIATLDFGMGFKLIGLHFKLKRDQKK</sequence>
<reference evidence="2 3" key="1">
    <citation type="submission" date="2023-10" db="EMBL/GenBank/DDBJ databases">
        <title>Virgibacillus halophilus 5B73C genome.</title>
        <authorList>
            <person name="Miliotis G."/>
            <person name="Sengupta P."/>
            <person name="Hameed A."/>
            <person name="Chuvochina M."/>
            <person name="Mcdonagh F."/>
            <person name="Simpson A.C."/>
            <person name="Singh N.K."/>
            <person name="Rekha P.D."/>
            <person name="Raman K."/>
            <person name="Hugenholtz P."/>
            <person name="Venkateswaran K."/>
        </authorList>
    </citation>
    <scope>NUCLEOTIDE SEQUENCE [LARGE SCALE GENOMIC DNA]</scope>
    <source>
        <strain evidence="2 3">5B73C</strain>
    </source>
</reference>
<dbReference type="Proteomes" id="UP001281447">
    <property type="component" value="Unassembled WGS sequence"/>
</dbReference>
<keyword evidence="1" id="KW-1133">Transmembrane helix</keyword>
<accession>A0ABU5CAA4</accession>
<dbReference type="InterPro" id="IPR025426">
    <property type="entry name" value="DUF4305"/>
</dbReference>
<evidence type="ECO:0000256" key="1">
    <source>
        <dbReference type="SAM" id="Phobius"/>
    </source>
</evidence>
<evidence type="ECO:0000313" key="3">
    <source>
        <dbReference type="Proteomes" id="UP001281447"/>
    </source>
</evidence>
<dbReference type="RefSeq" id="WP_390357689.1">
    <property type="nucleotide sequence ID" value="NZ_JBHUIZ010000016.1"/>
</dbReference>
<evidence type="ECO:0000313" key="2">
    <source>
        <dbReference type="EMBL" id="MDY0395484.1"/>
    </source>
</evidence>
<keyword evidence="3" id="KW-1185">Reference proteome</keyword>
<gene>
    <name evidence="2" type="ORF">RWE15_14930</name>
</gene>
<protein>
    <submittedName>
        <fullName evidence="2">YdiK family protein</fullName>
    </submittedName>
</protein>
<dbReference type="EMBL" id="JAWDIP010000003">
    <property type="protein sequence ID" value="MDY0395484.1"/>
    <property type="molecule type" value="Genomic_DNA"/>
</dbReference>
<name>A0ABU5CAA4_9BACI</name>
<organism evidence="2 3">
    <name type="scientific">Tigheibacillus halophilus</name>
    <dbReference type="NCBI Taxonomy" id="361280"/>
    <lineage>
        <taxon>Bacteria</taxon>
        <taxon>Bacillati</taxon>
        <taxon>Bacillota</taxon>
        <taxon>Bacilli</taxon>
        <taxon>Bacillales</taxon>
        <taxon>Bacillaceae</taxon>
        <taxon>Tigheibacillus</taxon>
    </lineage>
</organism>
<feature type="transmembrane region" description="Helical" evidence="1">
    <location>
        <begin position="34"/>
        <end position="56"/>
    </location>
</feature>
<keyword evidence="1" id="KW-0812">Transmembrane</keyword>
<comment type="caution">
    <text evidence="2">The sequence shown here is derived from an EMBL/GenBank/DDBJ whole genome shotgun (WGS) entry which is preliminary data.</text>
</comment>
<dbReference type="Pfam" id="PF14146">
    <property type="entry name" value="DUF4305"/>
    <property type="match status" value="1"/>
</dbReference>
<feature type="transmembrane region" description="Helical" evidence="1">
    <location>
        <begin position="9"/>
        <end position="28"/>
    </location>
</feature>